<dbReference type="AlphaFoldDB" id="A0AAV0IT56"/>
<name>A0AAV0IT56_9ROSI</name>
<feature type="domain" description="F-box" evidence="1">
    <location>
        <begin position="15"/>
        <end position="57"/>
    </location>
</feature>
<reference evidence="2" key="1">
    <citation type="submission" date="2022-08" db="EMBL/GenBank/DDBJ databases">
        <authorList>
            <person name="Gutierrez-Valencia J."/>
        </authorList>
    </citation>
    <scope>NUCLEOTIDE SEQUENCE</scope>
</reference>
<dbReference type="Gene3D" id="1.20.1280.50">
    <property type="match status" value="1"/>
</dbReference>
<dbReference type="SUPFAM" id="SSF81383">
    <property type="entry name" value="F-box domain"/>
    <property type="match status" value="1"/>
</dbReference>
<evidence type="ECO:0000313" key="2">
    <source>
        <dbReference type="EMBL" id="CAI0400168.1"/>
    </source>
</evidence>
<sequence length="213" mass="24361">QKNPTTPIQSTNHPISKLGDDLLEEILIRLPNPKSTCNCKPVYKRWNSLISSPYFNRRFLSHHQSSNKETPLRLTSNDPLSSSILSFLPVPDVLCGFQGSWWEEDGELLRSFLICNPFTKKWVALPLAPEKINSSNETTKVKLVYQEALKANSTLDLGDGQVFLYSEYQFHVLIGYEAHTMTGTCSDLQVFCSKSRKWSRKERIVYCSLIRCL</sequence>
<keyword evidence="3" id="KW-1185">Reference proteome</keyword>
<accession>A0AAV0IT56</accession>
<proteinExistence type="predicted"/>
<dbReference type="InterPro" id="IPR036047">
    <property type="entry name" value="F-box-like_dom_sf"/>
</dbReference>
<dbReference type="EMBL" id="CAMGYJ010000004">
    <property type="protein sequence ID" value="CAI0400168.1"/>
    <property type="molecule type" value="Genomic_DNA"/>
</dbReference>
<comment type="caution">
    <text evidence="2">The sequence shown here is derived from an EMBL/GenBank/DDBJ whole genome shotgun (WGS) entry which is preliminary data.</text>
</comment>
<dbReference type="PANTHER" id="PTHR35546:SF130">
    <property type="entry name" value="EXPRESSED PROTEIN"/>
    <property type="match status" value="1"/>
</dbReference>
<dbReference type="InterPro" id="IPR055290">
    <property type="entry name" value="At3g26010-like"/>
</dbReference>
<protein>
    <recommendedName>
        <fullName evidence="1">F-box domain-containing protein</fullName>
    </recommendedName>
</protein>
<dbReference type="Proteomes" id="UP001154282">
    <property type="component" value="Unassembled WGS sequence"/>
</dbReference>
<dbReference type="PANTHER" id="PTHR35546">
    <property type="entry name" value="F-BOX PROTEIN INTERACTION DOMAIN PROTEIN-RELATED"/>
    <property type="match status" value="1"/>
</dbReference>
<gene>
    <name evidence="2" type="ORF">LITE_LOCUS10639</name>
</gene>
<evidence type="ECO:0000313" key="3">
    <source>
        <dbReference type="Proteomes" id="UP001154282"/>
    </source>
</evidence>
<dbReference type="Pfam" id="PF00646">
    <property type="entry name" value="F-box"/>
    <property type="match status" value="1"/>
</dbReference>
<organism evidence="2 3">
    <name type="scientific">Linum tenue</name>
    <dbReference type="NCBI Taxonomy" id="586396"/>
    <lineage>
        <taxon>Eukaryota</taxon>
        <taxon>Viridiplantae</taxon>
        <taxon>Streptophyta</taxon>
        <taxon>Embryophyta</taxon>
        <taxon>Tracheophyta</taxon>
        <taxon>Spermatophyta</taxon>
        <taxon>Magnoliopsida</taxon>
        <taxon>eudicotyledons</taxon>
        <taxon>Gunneridae</taxon>
        <taxon>Pentapetalae</taxon>
        <taxon>rosids</taxon>
        <taxon>fabids</taxon>
        <taxon>Malpighiales</taxon>
        <taxon>Linaceae</taxon>
        <taxon>Linum</taxon>
    </lineage>
</organism>
<evidence type="ECO:0000259" key="1">
    <source>
        <dbReference type="Pfam" id="PF00646"/>
    </source>
</evidence>
<dbReference type="InterPro" id="IPR001810">
    <property type="entry name" value="F-box_dom"/>
</dbReference>
<feature type="non-terminal residue" evidence="2">
    <location>
        <position position="1"/>
    </location>
</feature>